<comment type="caution">
    <text evidence="8">The sequence shown here is derived from an EMBL/GenBank/DDBJ whole genome shotgun (WGS) entry which is preliminary data.</text>
</comment>
<dbReference type="PANTHER" id="PTHR30473">
    <property type="entry name" value="PROTEIN PHOH"/>
    <property type="match status" value="1"/>
</dbReference>
<dbReference type="InterPro" id="IPR003714">
    <property type="entry name" value="PhoH"/>
</dbReference>
<sequence length="308" mass="33281">MSQATLRFVLEPADNARLANLCGACDGNIKEIGRRLAVEVRRRGGSFEVTGDGDRPYLARDVFQRLYSAAAAGVDEAAVAKALAGCAPQLPAATGAYGIDALNANQRRYLAAIRGHDVTFGVGASGTGKTFLAMACAMDALAAGEVSRIVLVRPAVEAGEHLGYLPGDPIQKVNPYLRPLFDALRQLSGEGRVDEHLKQDRIELAPLAYMRGRTLSSSFIILDEAQNTTVAQMKMFLTRIGRGSRCVVTGDETQIDLRQQESGLVDVLARVKRMRECAVVRFKPADSLRHPVVARILKAYDRDAAASR</sequence>
<comment type="similarity">
    <text evidence="2">Belongs to the PhoH family.</text>
</comment>
<accession>A0A930Y207</accession>
<dbReference type="Proteomes" id="UP000604381">
    <property type="component" value="Unassembled WGS sequence"/>
</dbReference>
<dbReference type="GO" id="GO:0005524">
    <property type="term" value="F:ATP binding"/>
    <property type="evidence" value="ECO:0007669"/>
    <property type="project" value="UniProtKB-KW"/>
</dbReference>
<comment type="subcellular location">
    <subcellularLocation>
        <location evidence="1">Cytoplasm</location>
    </subcellularLocation>
</comment>
<evidence type="ECO:0000313" key="8">
    <source>
        <dbReference type="EMBL" id="MBF2735895.1"/>
    </source>
</evidence>
<dbReference type="InterPro" id="IPR051451">
    <property type="entry name" value="PhoH2-like"/>
</dbReference>
<dbReference type="FunFam" id="3.40.50.300:FF:000013">
    <property type="entry name" value="PhoH family ATPase"/>
    <property type="match status" value="1"/>
</dbReference>
<keyword evidence="5" id="KW-0067">ATP-binding</keyword>
<keyword evidence="3" id="KW-0963">Cytoplasm</keyword>
<name>A0A930Y207_9GAMM</name>
<dbReference type="GO" id="GO:0005829">
    <property type="term" value="C:cytosol"/>
    <property type="evidence" value="ECO:0007669"/>
    <property type="project" value="TreeGrafter"/>
</dbReference>
<evidence type="ECO:0000256" key="5">
    <source>
        <dbReference type="ARBA" id="ARBA00022840"/>
    </source>
</evidence>
<dbReference type="InterPro" id="IPR027417">
    <property type="entry name" value="P-loop_NTPase"/>
</dbReference>
<dbReference type="PANTHER" id="PTHR30473:SF1">
    <property type="entry name" value="PHOH-LIKE PROTEIN"/>
    <property type="match status" value="1"/>
</dbReference>
<dbReference type="SUPFAM" id="SSF52540">
    <property type="entry name" value="P-loop containing nucleoside triphosphate hydrolases"/>
    <property type="match status" value="1"/>
</dbReference>
<protein>
    <recommendedName>
        <fullName evidence="6">PhoH-like protein</fullName>
    </recommendedName>
</protein>
<gene>
    <name evidence="8" type="ORF">ISN26_07510</name>
</gene>
<keyword evidence="4" id="KW-0547">Nucleotide-binding</keyword>
<keyword evidence="9" id="KW-1185">Reference proteome</keyword>
<organism evidence="8 9">
    <name type="scientific">Candidatus Amphirhobacter heronislandensis</name>
    <dbReference type="NCBI Taxonomy" id="1732024"/>
    <lineage>
        <taxon>Bacteria</taxon>
        <taxon>Pseudomonadati</taxon>
        <taxon>Pseudomonadota</taxon>
        <taxon>Gammaproteobacteria</taxon>
        <taxon>Candidatus Tethybacterales</taxon>
        <taxon>Candidatus Tethybacteraceae</taxon>
        <taxon>Candidatus Amphirhobacter</taxon>
    </lineage>
</organism>
<dbReference type="EMBL" id="JADHEI010000053">
    <property type="protein sequence ID" value="MBF2735895.1"/>
    <property type="molecule type" value="Genomic_DNA"/>
</dbReference>
<dbReference type="AlphaFoldDB" id="A0A930Y207"/>
<evidence type="ECO:0000259" key="7">
    <source>
        <dbReference type="Pfam" id="PF02562"/>
    </source>
</evidence>
<feature type="domain" description="PhoH-like protein" evidence="7">
    <location>
        <begin position="99"/>
        <end position="301"/>
    </location>
</feature>
<evidence type="ECO:0000256" key="2">
    <source>
        <dbReference type="ARBA" id="ARBA00010393"/>
    </source>
</evidence>
<proteinExistence type="inferred from homology"/>
<dbReference type="Gene3D" id="3.40.50.300">
    <property type="entry name" value="P-loop containing nucleotide triphosphate hydrolases"/>
    <property type="match status" value="1"/>
</dbReference>
<evidence type="ECO:0000256" key="6">
    <source>
        <dbReference type="ARBA" id="ARBA00039970"/>
    </source>
</evidence>
<evidence type="ECO:0000256" key="1">
    <source>
        <dbReference type="ARBA" id="ARBA00004496"/>
    </source>
</evidence>
<evidence type="ECO:0000256" key="4">
    <source>
        <dbReference type="ARBA" id="ARBA00022741"/>
    </source>
</evidence>
<reference evidence="8" key="1">
    <citation type="submission" date="2020-10" db="EMBL/GenBank/DDBJ databases">
        <title>An improved Amphimedon queenslandica hologenome assembly reveals how three proteobacterial symbionts can extend the metabolic phenotypic of their marine sponge host.</title>
        <authorList>
            <person name="Degnan B."/>
            <person name="Degnan S."/>
            <person name="Xiang X."/>
        </authorList>
    </citation>
    <scope>NUCLEOTIDE SEQUENCE</scope>
    <source>
        <strain evidence="8">AqS2</strain>
    </source>
</reference>
<evidence type="ECO:0000256" key="3">
    <source>
        <dbReference type="ARBA" id="ARBA00022490"/>
    </source>
</evidence>
<evidence type="ECO:0000313" key="9">
    <source>
        <dbReference type="Proteomes" id="UP000604381"/>
    </source>
</evidence>
<dbReference type="Pfam" id="PF02562">
    <property type="entry name" value="PhoH"/>
    <property type="match status" value="1"/>
</dbReference>